<reference evidence="3" key="1">
    <citation type="submission" date="2021-02" db="EMBL/GenBank/DDBJ databases">
        <title>Genomic Encyclopedia of Type Strains, Phase IV (KMG-V): Genome sequencing to study the core and pangenomes of soil and plant-associated prokaryotes.</title>
        <authorList>
            <person name="Whitman W."/>
        </authorList>
    </citation>
    <scope>NUCLEOTIDE SEQUENCE</scope>
    <source>
        <strain evidence="3">USDA 406</strain>
    </source>
</reference>
<dbReference type="RefSeq" id="WP_244981065.1">
    <property type="nucleotide sequence ID" value="NZ_JAFICZ010000001.1"/>
</dbReference>
<evidence type="ECO:0000313" key="3">
    <source>
        <dbReference type="EMBL" id="MBP1295339.1"/>
    </source>
</evidence>
<dbReference type="PROSITE" id="PS51208">
    <property type="entry name" value="AUTOTRANSPORTER"/>
    <property type="match status" value="1"/>
</dbReference>
<evidence type="ECO:0000259" key="2">
    <source>
        <dbReference type="PROSITE" id="PS51208"/>
    </source>
</evidence>
<comment type="caution">
    <text evidence="3">The sequence shown here is derived from an EMBL/GenBank/DDBJ whole genome shotgun (WGS) entry which is preliminary data.</text>
</comment>
<name>A0A8I1Y609_BRAEL</name>
<feature type="chain" id="PRO_5034857151" evidence="1">
    <location>
        <begin position="30"/>
        <end position="1207"/>
    </location>
</feature>
<gene>
    <name evidence="3" type="ORF">JOH49_005092</name>
</gene>
<proteinExistence type="predicted"/>
<feature type="signal peptide" evidence="1">
    <location>
        <begin position="1"/>
        <end position="29"/>
    </location>
</feature>
<dbReference type="Gene3D" id="2.40.128.130">
    <property type="entry name" value="Autotransporter beta-domain"/>
    <property type="match status" value="1"/>
</dbReference>
<keyword evidence="1" id="KW-0732">Signal</keyword>
<dbReference type="Proteomes" id="UP000673383">
    <property type="component" value="Unassembled WGS sequence"/>
</dbReference>
<dbReference type="Pfam" id="PF03797">
    <property type="entry name" value="Autotransporter"/>
    <property type="match status" value="1"/>
</dbReference>
<organism evidence="3 4">
    <name type="scientific">Bradyrhizobium elkanii</name>
    <dbReference type="NCBI Taxonomy" id="29448"/>
    <lineage>
        <taxon>Bacteria</taxon>
        <taxon>Pseudomonadati</taxon>
        <taxon>Pseudomonadota</taxon>
        <taxon>Alphaproteobacteria</taxon>
        <taxon>Hyphomicrobiales</taxon>
        <taxon>Nitrobacteraceae</taxon>
        <taxon>Bradyrhizobium</taxon>
    </lineage>
</organism>
<dbReference type="InterPro" id="IPR011050">
    <property type="entry name" value="Pectin_lyase_fold/virulence"/>
</dbReference>
<dbReference type="InterPro" id="IPR036709">
    <property type="entry name" value="Autotransporte_beta_dom_sf"/>
</dbReference>
<dbReference type="InterPro" id="IPR005546">
    <property type="entry name" value="Autotransporte_beta"/>
</dbReference>
<dbReference type="SUPFAM" id="SSF51126">
    <property type="entry name" value="Pectin lyase-like"/>
    <property type="match status" value="1"/>
</dbReference>
<dbReference type="SMART" id="SM00869">
    <property type="entry name" value="Autotransporter"/>
    <property type="match status" value="1"/>
</dbReference>
<dbReference type="AlphaFoldDB" id="A0A8I1Y609"/>
<dbReference type="EMBL" id="JAFICZ010000001">
    <property type="protein sequence ID" value="MBP1295339.1"/>
    <property type="molecule type" value="Genomic_DNA"/>
</dbReference>
<sequence>MKSEFLSRASRLALAISATSLGFSSPALAASFSTPPNSTTAQTVSNNDTGSVAAGSSLSVTGTAITWITGLSSPGVVITNNGTISATSRGIDTSSSAISGNLTLINNAGAVFAASNDAFRINGGLSSGSVTVDNAGTVQSTGNGRVFDFVNATSNTTVFSITNQSGGTIRSSGSDVMRIGGGATTITNSGLIDATNTAGSRAIRATTNLNNVISLSVVNNAGATIQSADDAIQINGASGSNSTTAARFSVDNAGTIKSATGQAIDFDNLTSTAASVHITNRATGLITAANADAIRPGENFTIDNYGQIIANGTIDPATGRPSADAIDLQGGHNGTVNNYAGGLISGAKNGTAGDAGTITVNNFAGATIIGRNGAGVGGGNAIVTNYGTITGAIDGVSTRSDGDGIDIDNVLTLTNYGIVQGTGATGADDGGRFNNSEGLAIGGGTIRNYGTISGAAAGIVVNNDSNPDHSRSGSAALDLINYAGATIVGNNSYAIRSENKTGNAAVDNDRIVNYGTIIGNGTIPDPNGVTLLQNGTPDTGSVGTLNGVTYTGTGSTRFIRGDGAAIQTGEGADVLSNYGTIIGNTGRAISMEGGDDTLNLYGGSTVAGRIDGGVGADTLNLFGPGTGTLSNVINFELLNVQGGVWTVTDAQSYQAGATIGSGATLLVNGSLGNAVTVNAGGTLGGNGSVGNVLVDGGTLSPGNSIGTLTVQGSLTFTAASTYLVEVSAAASDRTNVTGAATLGGATVNASFTGTTFQKQYTILNAAGGVSGSFAGPVNSNLPSNLISSLSYDANNVYLNLALNFAATGKLSGNQAAVGNAITNSFNSTGSVPAAFGALTPAGLTQASGELGTGSQQTTFDAMNMFLGVMTDPFTEGRGGMSANGGASQFAGDTMSYASTGMSRAMAARDAYAAIYRKALPPPQTFEQRWSVWAAGFGGGQSTDGGTAVGSNSTTSRIFGVAVGADYRISPDTIAGLALAGGGTNFTVANALGGGRSDLFQTGAFIRHGFGPAYLLGALAYGWQDVTTDRTVTIAGIDRLRAQFNANALSGRIEGGYRFITPWSLALTPYAAGQFTTYDLPSCAEQVLSGSSAFAVAYGAKTVTATRSEFGVRSDRSIALQDGILSLRGRLAWAHDYNTDRSVAATFQTLPGASFVVNGAAPASDAVLTTASAAMNWTSGWSAALTFEGEFSDVTSSYGGKGVVRYTW</sequence>
<feature type="domain" description="Autotransporter" evidence="2">
    <location>
        <begin position="924"/>
        <end position="1207"/>
    </location>
</feature>
<accession>A0A8I1Y609</accession>
<protein>
    <submittedName>
        <fullName evidence="3">Uncharacterized protein with beta-barrel porin domain</fullName>
    </submittedName>
</protein>
<evidence type="ECO:0000313" key="4">
    <source>
        <dbReference type="Proteomes" id="UP000673383"/>
    </source>
</evidence>
<dbReference type="SUPFAM" id="SSF103515">
    <property type="entry name" value="Autotransporter"/>
    <property type="match status" value="1"/>
</dbReference>
<evidence type="ECO:0000256" key="1">
    <source>
        <dbReference type="SAM" id="SignalP"/>
    </source>
</evidence>